<organism evidence="2 3">
    <name type="scientific">Burkholderia cepacia</name>
    <name type="common">Pseudomonas cepacia</name>
    <dbReference type="NCBI Taxonomy" id="292"/>
    <lineage>
        <taxon>Bacteria</taxon>
        <taxon>Pseudomonadati</taxon>
        <taxon>Pseudomonadota</taxon>
        <taxon>Betaproteobacteria</taxon>
        <taxon>Burkholderiales</taxon>
        <taxon>Burkholderiaceae</taxon>
        <taxon>Burkholderia</taxon>
        <taxon>Burkholderia cepacia complex</taxon>
    </lineage>
</organism>
<gene>
    <name evidence="2" type="ORF">WT26_05650</name>
</gene>
<feature type="transmembrane region" description="Helical" evidence="1">
    <location>
        <begin position="32"/>
        <end position="50"/>
    </location>
</feature>
<keyword evidence="1" id="KW-1133">Transmembrane helix</keyword>
<sequence length="237" mass="26940">MAKLSLFTGLLPLGVYWVAFNAFGSSNVPWQIALALEFFCPTLIYVHYLMNRRARRLYWEGVAAITAFVPIWMAVCSYWLFYLGFAPLPFEARLISLSFCVGITAITILITWRNYARQTERLGLVRRMPVIEPDTIVYPDTLDSGVPMLERSWSWLPVPPVWLVSLIGSAGTAYAMLTGRVYETTGGPHILFIMLSIVSFPLSCLIVGRFFVRLAYFHIYLPLKLERETGKKVILGQ</sequence>
<evidence type="ECO:0000256" key="1">
    <source>
        <dbReference type="SAM" id="Phobius"/>
    </source>
</evidence>
<evidence type="ECO:0000313" key="3">
    <source>
        <dbReference type="Proteomes" id="UP000094776"/>
    </source>
</evidence>
<feature type="transmembrane region" description="Helical" evidence="1">
    <location>
        <begin position="158"/>
        <end position="177"/>
    </location>
</feature>
<evidence type="ECO:0000313" key="2">
    <source>
        <dbReference type="EMBL" id="AOK15549.1"/>
    </source>
</evidence>
<keyword evidence="1" id="KW-0812">Transmembrane</keyword>
<dbReference type="EMBL" id="CP013443">
    <property type="protein sequence ID" value="AOK15549.1"/>
    <property type="molecule type" value="Genomic_DNA"/>
</dbReference>
<protein>
    <recommendedName>
        <fullName evidence="4">Transmembrane protein</fullName>
    </recommendedName>
</protein>
<dbReference type="Proteomes" id="UP000094776">
    <property type="component" value="Chromosome 1"/>
</dbReference>
<feature type="transmembrane region" description="Helical" evidence="1">
    <location>
        <begin position="94"/>
        <end position="112"/>
    </location>
</feature>
<feature type="transmembrane region" description="Helical" evidence="1">
    <location>
        <begin position="189"/>
        <end position="212"/>
    </location>
</feature>
<keyword evidence="1" id="KW-0472">Membrane</keyword>
<proteinExistence type="predicted"/>
<reference evidence="2 3" key="1">
    <citation type="submission" date="2015-12" db="EMBL/GenBank/DDBJ databases">
        <title>Diversity of Burkholderia near neighbor genomes.</title>
        <authorList>
            <person name="Sahl J."/>
            <person name="Wagner D."/>
            <person name="Keim P."/>
        </authorList>
    </citation>
    <scope>NUCLEOTIDE SEQUENCE [LARGE SCALE GENOMIC DNA]</scope>
    <source>
        <strain evidence="2 3">MSMB1184WGS</strain>
    </source>
</reference>
<feature type="transmembrane region" description="Helical" evidence="1">
    <location>
        <begin position="62"/>
        <end position="82"/>
    </location>
</feature>
<accession>A0A1B4PNQ4</accession>
<dbReference type="AlphaFoldDB" id="A0A1B4PNQ4"/>
<evidence type="ECO:0008006" key="4">
    <source>
        <dbReference type="Google" id="ProtNLM"/>
    </source>
</evidence>
<name>A0A1B4PNQ4_BURCE</name>